<dbReference type="PROSITE" id="PS00375">
    <property type="entry name" value="UDPGT"/>
    <property type="match status" value="1"/>
</dbReference>
<evidence type="ECO:0000256" key="1">
    <source>
        <dbReference type="ARBA" id="ARBA00009995"/>
    </source>
</evidence>
<dbReference type="FunFam" id="3.40.50.2000:FF:000019">
    <property type="entry name" value="Glycosyltransferase"/>
    <property type="match status" value="1"/>
</dbReference>
<organism evidence="6 7">
    <name type="scientific">Vigna mungo</name>
    <name type="common">Black gram</name>
    <name type="synonym">Phaseolus mungo</name>
    <dbReference type="NCBI Taxonomy" id="3915"/>
    <lineage>
        <taxon>Eukaryota</taxon>
        <taxon>Viridiplantae</taxon>
        <taxon>Streptophyta</taxon>
        <taxon>Embryophyta</taxon>
        <taxon>Tracheophyta</taxon>
        <taxon>Spermatophyta</taxon>
        <taxon>Magnoliopsida</taxon>
        <taxon>eudicotyledons</taxon>
        <taxon>Gunneridae</taxon>
        <taxon>Pentapetalae</taxon>
        <taxon>rosids</taxon>
        <taxon>fabids</taxon>
        <taxon>Fabales</taxon>
        <taxon>Fabaceae</taxon>
        <taxon>Papilionoideae</taxon>
        <taxon>50 kb inversion clade</taxon>
        <taxon>NPAAA clade</taxon>
        <taxon>indigoferoid/millettioid clade</taxon>
        <taxon>Phaseoleae</taxon>
        <taxon>Vigna</taxon>
    </lineage>
</organism>
<dbReference type="Pfam" id="PF00201">
    <property type="entry name" value="UDPGT"/>
    <property type="match status" value="1"/>
</dbReference>
<dbReference type="CDD" id="cd03784">
    <property type="entry name" value="GT1_Gtf-like"/>
    <property type="match status" value="1"/>
</dbReference>
<dbReference type="GO" id="GO:0032787">
    <property type="term" value="P:monocarboxylic acid metabolic process"/>
    <property type="evidence" value="ECO:0007669"/>
    <property type="project" value="UniProtKB-ARBA"/>
</dbReference>
<keyword evidence="7" id="KW-1185">Reference proteome</keyword>
<dbReference type="InterPro" id="IPR002213">
    <property type="entry name" value="UDP_glucos_trans"/>
</dbReference>
<dbReference type="InterPro" id="IPR035595">
    <property type="entry name" value="UDP_glycos_trans_CS"/>
</dbReference>
<name>A0AAQ3N4P9_VIGMU</name>
<dbReference type="EC" id="2.4.1.-" evidence="5"/>
<sequence length="488" mass="55715">MIVYFLFKNPIRYTDKRRGVINYKATEAQIMEKEHETKRKRVHCLVLAYPHQGHINPMLQFSKRLQHDGVRVTLVTSHFYCKTIPKLPGSITLEGISDGFDDGGIAEAESIKAYLDRFWISGPQTLSELLERLISCGNLIDCLVYDSFLPWTLDIAKKHDLTCAVFLTQPLFVNCVYHHVQKGNLKVPLANNNAISLPGLPLLQPFDLPSFIYSYGTYSASFELVVNQFSNIEKADWVLCNTFYELEKEVTKWLMKIWPKLKTIGPTIPSMFLDKRAKDDDEYGFSLFKSEECVKWMDEKPKGSIVYVSFGSFSTISEVQMEEVAFGLQESGYNFLWVVRATEMGKIPKDFERVNSEKGLVVTWCSQLKVLEHEAVGCFVTHCGWNSTLEALSLGVPMIAMPQWTDQTTNAKLIEDVWKIGLRVSLDDKGVFRREALKHALKKIMETEIGIEIKRKAIQWKNLTAKSVDEGGSSDMNIRHFIQSLVHS</sequence>
<dbReference type="SUPFAM" id="SSF53756">
    <property type="entry name" value="UDP-Glycosyltransferase/glycogen phosphorylase"/>
    <property type="match status" value="1"/>
</dbReference>
<evidence type="ECO:0000313" key="7">
    <source>
        <dbReference type="Proteomes" id="UP001374535"/>
    </source>
</evidence>
<dbReference type="EMBL" id="CP144694">
    <property type="protein sequence ID" value="WVZ02847.1"/>
    <property type="molecule type" value="Genomic_DNA"/>
</dbReference>
<keyword evidence="3 4" id="KW-0808">Transferase</keyword>
<evidence type="ECO:0000313" key="6">
    <source>
        <dbReference type="EMBL" id="WVZ02847.1"/>
    </source>
</evidence>
<reference evidence="6 7" key="1">
    <citation type="journal article" date="2023" name="Life. Sci Alliance">
        <title>Evolutionary insights into 3D genome organization and epigenetic landscape of Vigna mungo.</title>
        <authorList>
            <person name="Junaid A."/>
            <person name="Singh B."/>
            <person name="Bhatia S."/>
        </authorList>
    </citation>
    <scope>NUCLEOTIDE SEQUENCE [LARGE SCALE GENOMIC DNA]</scope>
    <source>
        <strain evidence="6">Urdbean</strain>
    </source>
</reference>
<dbReference type="AlphaFoldDB" id="A0AAQ3N4P9"/>
<dbReference type="PANTHER" id="PTHR11926">
    <property type="entry name" value="GLUCOSYL/GLUCURONOSYL TRANSFERASES"/>
    <property type="match status" value="1"/>
</dbReference>
<evidence type="ECO:0000256" key="5">
    <source>
        <dbReference type="RuleBase" id="RU362057"/>
    </source>
</evidence>
<proteinExistence type="inferred from homology"/>
<dbReference type="Proteomes" id="UP001374535">
    <property type="component" value="Chromosome 7"/>
</dbReference>
<dbReference type="GO" id="GO:0080043">
    <property type="term" value="F:quercetin 3-O-glucosyltransferase activity"/>
    <property type="evidence" value="ECO:0007669"/>
    <property type="project" value="TreeGrafter"/>
</dbReference>
<gene>
    <name evidence="6" type="ORF">V8G54_023653</name>
</gene>
<evidence type="ECO:0000256" key="4">
    <source>
        <dbReference type="RuleBase" id="RU003718"/>
    </source>
</evidence>
<dbReference type="FunFam" id="3.40.50.2000:FF:000057">
    <property type="entry name" value="Glycosyltransferase"/>
    <property type="match status" value="1"/>
</dbReference>
<accession>A0AAQ3N4P9</accession>
<dbReference type="GO" id="GO:0080044">
    <property type="term" value="F:quercetin 7-O-glucosyltransferase activity"/>
    <property type="evidence" value="ECO:0007669"/>
    <property type="project" value="TreeGrafter"/>
</dbReference>
<protein>
    <recommendedName>
        <fullName evidence="5">Glycosyltransferase</fullName>
        <ecNumber evidence="5">2.4.1.-</ecNumber>
    </recommendedName>
</protein>
<dbReference type="PANTHER" id="PTHR11926:SF1545">
    <property type="entry name" value="GLYCOSYLTRANSFERASE"/>
    <property type="match status" value="1"/>
</dbReference>
<evidence type="ECO:0000256" key="3">
    <source>
        <dbReference type="ARBA" id="ARBA00022679"/>
    </source>
</evidence>
<keyword evidence="2 4" id="KW-0328">Glycosyltransferase</keyword>
<dbReference type="Gene3D" id="3.40.50.2000">
    <property type="entry name" value="Glycogen Phosphorylase B"/>
    <property type="match status" value="2"/>
</dbReference>
<comment type="similarity">
    <text evidence="1 4">Belongs to the UDP-glycosyltransferase family.</text>
</comment>
<evidence type="ECO:0000256" key="2">
    <source>
        <dbReference type="ARBA" id="ARBA00022676"/>
    </source>
</evidence>